<reference evidence="8 9" key="1">
    <citation type="submission" date="2019-08" db="EMBL/GenBank/DDBJ databases">
        <title>Deep-cultivation of Planctomycetes and their phenomic and genomic characterization uncovers novel biology.</title>
        <authorList>
            <person name="Wiegand S."/>
            <person name="Jogler M."/>
            <person name="Boedeker C."/>
            <person name="Pinto D."/>
            <person name="Vollmers J."/>
            <person name="Rivas-Marin E."/>
            <person name="Kohn T."/>
            <person name="Peeters S.H."/>
            <person name="Heuer A."/>
            <person name="Rast P."/>
            <person name="Oberbeckmann S."/>
            <person name="Bunk B."/>
            <person name="Jeske O."/>
            <person name="Meyerdierks A."/>
            <person name="Storesund J.E."/>
            <person name="Kallscheuer N."/>
            <person name="Luecker S."/>
            <person name="Lage O.M."/>
            <person name="Pohl T."/>
            <person name="Merkel B.J."/>
            <person name="Hornburger P."/>
            <person name="Mueller R.-W."/>
            <person name="Bruemmer F."/>
            <person name="Labrenz M."/>
            <person name="Spormann A.M."/>
            <person name="Op den Camp H."/>
            <person name="Overmann J."/>
            <person name="Amann R."/>
            <person name="Jetten M.S.M."/>
            <person name="Mascher T."/>
            <person name="Medema M.H."/>
            <person name="Devos D.P."/>
            <person name="Kaster A.-K."/>
            <person name="Ovreas L."/>
            <person name="Rohde M."/>
            <person name="Galperin M.Y."/>
            <person name="Jogler C."/>
        </authorList>
    </citation>
    <scope>NUCLEOTIDE SEQUENCE [LARGE SCALE GENOMIC DNA]</scope>
    <source>
        <strain evidence="8 9">OJF2</strain>
    </source>
</reference>
<dbReference type="Pfam" id="PF07624">
    <property type="entry name" value="PSD2"/>
    <property type="match status" value="1"/>
</dbReference>
<dbReference type="KEGG" id="agv:OJF2_29670"/>
<feature type="chain" id="PRO_5022784632" description="Planctomycete cytochrome C" evidence="1">
    <location>
        <begin position="34"/>
        <end position="1362"/>
    </location>
</feature>
<dbReference type="InterPro" id="IPR013039">
    <property type="entry name" value="DUF1588"/>
</dbReference>
<feature type="domain" description="DUF1592" evidence="5">
    <location>
        <begin position="1016"/>
        <end position="1142"/>
    </location>
</feature>
<dbReference type="OrthoDB" id="175242at2"/>
<dbReference type="Pfam" id="PF07626">
    <property type="entry name" value="PSD3"/>
    <property type="match status" value="1"/>
</dbReference>
<dbReference type="Pfam" id="PF07631">
    <property type="entry name" value="PSD4"/>
    <property type="match status" value="1"/>
</dbReference>
<dbReference type="Pfam" id="PF07635">
    <property type="entry name" value="PSCyt1"/>
    <property type="match status" value="1"/>
</dbReference>
<dbReference type="InterPro" id="IPR013042">
    <property type="entry name" value="DUF1592"/>
</dbReference>
<evidence type="ECO:0000259" key="4">
    <source>
        <dbReference type="Pfam" id="PF07627"/>
    </source>
</evidence>
<dbReference type="Proteomes" id="UP000324233">
    <property type="component" value="Chromosome"/>
</dbReference>
<keyword evidence="1" id="KW-0732">Signal</keyword>
<feature type="signal peptide" evidence="1">
    <location>
        <begin position="1"/>
        <end position="33"/>
    </location>
</feature>
<dbReference type="InterPro" id="IPR011429">
    <property type="entry name" value="Cyt_c_Planctomycete-type"/>
</dbReference>
<dbReference type="InterPro" id="IPR013043">
    <property type="entry name" value="DUF1595"/>
</dbReference>
<evidence type="ECO:0000259" key="7">
    <source>
        <dbReference type="Pfam" id="PF07637"/>
    </source>
</evidence>
<feature type="domain" description="DUF1588" evidence="4">
    <location>
        <begin position="1161"/>
        <end position="1260"/>
    </location>
</feature>
<feature type="domain" description="DUF1585" evidence="2">
    <location>
        <begin position="1274"/>
        <end position="1348"/>
    </location>
</feature>
<name>A0A5B9W1M5_9BACT</name>
<dbReference type="InterPro" id="IPR011478">
    <property type="entry name" value="DUF1585"/>
</dbReference>
<dbReference type="EMBL" id="CP042997">
    <property type="protein sequence ID" value="QEH34428.1"/>
    <property type="molecule type" value="Genomic_DNA"/>
</dbReference>
<evidence type="ECO:0000259" key="5">
    <source>
        <dbReference type="Pfam" id="PF07631"/>
    </source>
</evidence>
<evidence type="ECO:0000256" key="1">
    <source>
        <dbReference type="SAM" id="SignalP"/>
    </source>
</evidence>
<proteinExistence type="predicted"/>
<feature type="domain" description="DUF1587" evidence="3">
    <location>
        <begin position="143"/>
        <end position="207"/>
    </location>
</feature>
<dbReference type="RefSeq" id="WP_148594355.1">
    <property type="nucleotide sequence ID" value="NZ_CP042997.1"/>
</dbReference>
<feature type="domain" description="DUF1595" evidence="7">
    <location>
        <begin position="946"/>
        <end position="1004"/>
    </location>
</feature>
<protein>
    <recommendedName>
        <fullName evidence="10">Planctomycete cytochrome C</fullName>
    </recommendedName>
</protein>
<evidence type="ECO:0000259" key="3">
    <source>
        <dbReference type="Pfam" id="PF07626"/>
    </source>
</evidence>
<evidence type="ECO:0000259" key="2">
    <source>
        <dbReference type="Pfam" id="PF07624"/>
    </source>
</evidence>
<keyword evidence="9" id="KW-1185">Reference proteome</keyword>
<accession>A0A5B9W1M5</accession>
<dbReference type="InterPro" id="IPR013036">
    <property type="entry name" value="DUF1587"/>
</dbReference>
<dbReference type="Pfam" id="PF07627">
    <property type="entry name" value="PSCyt3"/>
    <property type="match status" value="1"/>
</dbReference>
<evidence type="ECO:0008006" key="10">
    <source>
        <dbReference type="Google" id="ProtNLM"/>
    </source>
</evidence>
<evidence type="ECO:0000259" key="6">
    <source>
        <dbReference type="Pfam" id="PF07635"/>
    </source>
</evidence>
<evidence type="ECO:0000313" key="9">
    <source>
        <dbReference type="Proteomes" id="UP000324233"/>
    </source>
</evidence>
<dbReference type="Pfam" id="PF07637">
    <property type="entry name" value="PSD5"/>
    <property type="match status" value="1"/>
</dbReference>
<feature type="domain" description="Cytochrome C Planctomycete-type" evidence="6">
    <location>
        <begin position="59"/>
        <end position="106"/>
    </location>
</feature>
<sequence precursor="true">MTLPLPPRRSPSPLPAFALALLAAFAPAPALVAAEGPESFDALDRSYGGQVRPLMARFCLGCHSTKEKAGDLDLEAFAKLDEVRKAPGTWRKVAEQLASGEMPPKDEDQPAAAERDALKGWVARYLKAEAYANAGDPGPVVLRRLNNAQYAYTLVDLTGHDYRPTRDLPADSAAGEGFTNTGDALVMSPALLGKYLDAAKRVAAHAVLLPDGFRFANGDTRRDWTEEILGSIRAIYARHADAEGKVPLGKYLAAAFEARTRDAGARRELAARRGLNPRYLESLSRILDGGPPSPILDPIRARWKSAGPADLPPLIAEIEGWRNALTRFQTVGHMKPWMVPVDPVVDREPIRLKLPESPKGREVVVHLAAGGAGPGRPGLVVWENLRLARPGRPEIALRDVRAIAQGMAARHAKVVDSVVPCLAAAAEALAMKGGVDRDALSKKHKVDPAILGAWLDTLGIGTGRSPGLDLFTGRLTKAGGQDAAAGWGSNETPLVVANSSDETLHIPGELKGRGVVVHPSPTLRAGAAWTCPKAGDYRVEARVQHAHPACGNGTTWRLELRRGAVQISLAEGATAGPGVVPAGPFGPFPMGAGDLIALTIGPRDGNHACDLTAVDLVVKADGDGGRAWDMAREVSGDALAANPHADASGNPGVWRFFREPDGEPSGLSIPASSTLARWLDAPGEAGKEYLATKLRRLLADGPAGASLADAALYRKLTTPGGPMIPATPSGRPVLDESPWGLPPKAFGPGAVADGIAPADMAVRGPHSIAVRIPAELAAGAELVGSVVLRPVEGGAEVAQARASIGAPPAADGLRPDAPALASGPAARERLKRAFDEFRAWFPAAVCYAKIVPVDEVVTLTLFHREDEPLRRLMLDPDEAARLDRLWTELHFVSRDALTQVEAFTHLMEYATQDGDPRLFEPYRKPIHEHAEAFRKELLAAEPRHLEALVAFAPLAYRRPLAGREARELRELYGRLRSEELPHEEAFALTLARVLASPAFLYRLEASPPGVKSAPATDWEMASRLSYFLTSSAPDAELREAAAAGKLRDPDELAAQARRLLKSPKARRLAEEFACQWVHIYKFDAIDEKSERHFPAFKGLKGAMYEEAILFFADLFQSDAPVRALYDADFTFLNQALAEHYGIPGVAGPGWRRVDGVRKYGRGGLLGLSATLAKQAGASRTSPILRGNWVTEVLLGERVPKPPKNVPLLPEDEASGGGLSVRQLVERHSRDVKCSGCHAKMDPYGFSLEAYDAIGRRREKDAAGLPIDARARLADGTEFDGLDGLRNLLLGSRRPDVERQFVKKLLGYALGRGLMLTDEPLLDDIRRRLDAEGGKISTAVDAIVRSRAFREVRGASPAMADVH</sequence>
<organism evidence="8 9">
    <name type="scientific">Aquisphaera giovannonii</name>
    <dbReference type="NCBI Taxonomy" id="406548"/>
    <lineage>
        <taxon>Bacteria</taxon>
        <taxon>Pseudomonadati</taxon>
        <taxon>Planctomycetota</taxon>
        <taxon>Planctomycetia</taxon>
        <taxon>Isosphaerales</taxon>
        <taxon>Isosphaeraceae</taxon>
        <taxon>Aquisphaera</taxon>
    </lineage>
</organism>
<gene>
    <name evidence="8" type="ORF">OJF2_29670</name>
</gene>
<evidence type="ECO:0000313" key="8">
    <source>
        <dbReference type="EMBL" id="QEH34428.1"/>
    </source>
</evidence>